<accession>A0A8T3V770</accession>
<dbReference type="EMBL" id="SUTK01000010">
    <property type="protein sequence ID" value="MBE6501456.1"/>
    <property type="molecule type" value="Genomic_DNA"/>
</dbReference>
<evidence type="ECO:0000313" key="3">
    <source>
        <dbReference type="Proteomes" id="UP000783037"/>
    </source>
</evidence>
<dbReference type="Proteomes" id="UP000783037">
    <property type="component" value="Unassembled WGS sequence"/>
</dbReference>
<proteinExistence type="predicted"/>
<comment type="caution">
    <text evidence="2">The sequence shown here is derived from an EMBL/GenBank/DDBJ whole genome shotgun (WGS) entry which is preliminary data.</text>
</comment>
<protein>
    <submittedName>
        <fullName evidence="2">Uncharacterized protein</fullName>
    </submittedName>
</protein>
<reference evidence="2" key="1">
    <citation type="submission" date="2019-04" db="EMBL/GenBank/DDBJ databases">
        <title>Evolution of Biomass-Degrading Anaerobic Consortia Revealed by Metagenomics.</title>
        <authorList>
            <person name="Peng X."/>
        </authorList>
    </citation>
    <scope>NUCLEOTIDE SEQUENCE</scope>
    <source>
        <strain evidence="2">SIG18</strain>
    </source>
</reference>
<evidence type="ECO:0000313" key="2">
    <source>
        <dbReference type="EMBL" id="MBE6501456.1"/>
    </source>
</evidence>
<gene>
    <name evidence="2" type="ORF">E7Z79_03335</name>
</gene>
<evidence type="ECO:0000256" key="1">
    <source>
        <dbReference type="SAM" id="MobiDB-lite"/>
    </source>
</evidence>
<dbReference type="AlphaFoldDB" id="A0A8T3V770"/>
<organism evidence="2 3">
    <name type="scientific">Methanobrevibacter thaueri</name>
    <dbReference type="NCBI Taxonomy" id="190975"/>
    <lineage>
        <taxon>Archaea</taxon>
        <taxon>Methanobacteriati</taxon>
        <taxon>Methanobacteriota</taxon>
        <taxon>Methanomada group</taxon>
        <taxon>Methanobacteria</taxon>
        <taxon>Methanobacteriales</taxon>
        <taxon>Methanobacteriaceae</taxon>
        <taxon>Methanobrevibacter</taxon>
    </lineage>
</organism>
<sequence length="83" mass="9259">MISAVAAIIKAAADLRKVAVVLKEETAGRTLDSKSLKSRVRVSFRKLPLRIWKSPEPTKSAEAIRNVTRSQEKTSSTRKRMAH</sequence>
<name>A0A8T3V770_9EURY</name>
<feature type="region of interest" description="Disordered" evidence="1">
    <location>
        <begin position="57"/>
        <end position="83"/>
    </location>
</feature>